<keyword evidence="3" id="KW-1185">Reference proteome</keyword>
<keyword evidence="1" id="KW-1133">Transmembrane helix</keyword>
<protein>
    <submittedName>
        <fullName evidence="2">Uncharacterized protein</fullName>
    </submittedName>
</protein>
<evidence type="ECO:0000313" key="3">
    <source>
        <dbReference type="Proteomes" id="UP001327560"/>
    </source>
</evidence>
<feature type="transmembrane region" description="Helical" evidence="1">
    <location>
        <begin position="63"/>
        <end position="82"/>
    </location>
</feature>
<accession>A0AAQ3K5Z9</accession>
<name>A0AAQ3K5Z9_9LILI</name>
<dbReference type="EMBL" id="CP136892">
    <property type="protein sequence ID" value="WOL00917.1"/>
    <property type="molecule type" value="Genomic_DNA"/>
</dbReference>
<dbReference type="Proteomes" id="UP001327560">
    <property type="component" value="Chromosome 3"/>
</dbReference>
<proteinExistence type="predicted"/>
<evidence type="ECO:0000313" key="2">
    <source>
        <dbReference type="EMBL" id="WOL00917.1"/>
    </source>
</evidence>
<organism evidence="2 3">
    <name type="scientific">Canna indica</name>
    <name type="common">Indian-shot</name>
    <dbReference type="NCBI Taxonomy" id="4628"/>
    <lineage>
        <taxon>Eukaryota</taxon>
        <taxon>Viridiplantae</taxon>
        <taxon>Streptophyta</taxon>
        <taxon>Embryophyta</taxon>
        <taxon>Tracheophyta</taxon>
        <taxon>Spermatophyta</taxon>
        <taxon>Magnoliopsida</taxon>
        <taxon>Liliopsida</taxon>
        <taxon>Zingiberales</taxon>
        <taxon>Cannaceae</taxon>
        <taxon>Canna</taxon>
    </lineage>
</organism>
<keyword evidence="1" id="KW-0472">Membrane</keyword>
<reference evidence="2 3" key="1">
    <citation type="submission" date="2023-10" db="EMBL/GenBank/DDBJ databases">
        <title>Chromosome-scale genome assembly provides insights into flower coloration mechanisms of Canna indica.</title>
        <authorList>
            <person name="Li C."/>
        </authorList>
    </citation>
    <scope>NUCLEOTIDE SEQUENCE [LARGE SCALE GENOMIC DNA]</scope>
    <source>
        <tissue evidence="2">Flower</tissue>
    </source>
</reference>
<dbReference type="AlphaFoldDB" id="A0AAQ3K5Z9"/>
<sequence>MSADEEAVEATLELAILLCDGARRRVATGVPMETRQVEFSKMEPTVPPRREEKGRERGPWRSILVGLMSGTLAAVLVAAVGLSEG</sequence>
<gene>
    <name evidence="2" type="ORF">Cni_G09630</name>
</gene>
<keyword evidence="1" id="KW-0812">Transmembrane</keyword>
<evidence type="ECO:0000256" key="1">
    <source>
        <dbReference type="SAM" id="Phobius"/>
    </source>
</evidence>